<keyword evidence="4" id="KW-0547">Nucleotide-binding</keyword>
<dbReference type="EC" id="2.5.1.6" evidence="8"/>
<dbReference type="Pfam" id="PF02773">
    <property type="entry name" value="S-AdoMet_synt_C"/>
    <property type="match status" value="1"/>
</dbReference>
<evidence type="ECO:0000313" key="14">
    <source>
        <dbReference type="Proteomes" id="UP000010475"/>
    </source>
</evidence>
<dbReference type="InterPro" id="IPR022630">
    <property type="entry name" value="S-AdoMet_synt_C"/>
</dbReference>
<keyword evidence="14" id="KW-1185">Reference proteome</keyword>
<dbReference type="RefSeq" id="WP_015207027.1">
    <property type="nucleotide sequence ID" value="NC_019757.1"/>
</dbReference>
<sequence>MKKDFMFTSESVTEGHPDKLCDQISDAIVDRFLQQDPYARVITECAVSKGIVFIAARFEPNANVDFTNTARHVIDSVGYEQSDFNGKNCSILTSLTELHREQSHLFDEKSLSDQEIEKITVNNQATVFGFACNQTDSLMPLPIWLAHKLARELSQVKRQKILPYLTPDGKTQVGVEYKNRRPDRIHSITVIASQNKPSKPDLQQLQDDIRETVIYPVFQNEDIKPDERTRIFINPDGPLIVGGPAVHAGLTGRKNAIDTYGEYSKHSGSALSGKDPIRIDRIGAYAARYAAKNIVAAKLAQECEVQLSYSIGLSRPVSVQVETFGTGKIPDEEITTILEKNFDFRLAGIIKQFNLRFLPSLTKGGFYRKLAAYGHVGRIDIDLPWEKVDKVGVF</sequence>
<keyword evidence="1" id="KW-0554">One-carbon metabolism</keyword>
<dbReference type="eggNOG" id="COG0192">
    <property type="taxonomic scope" value="Bacteria"/>
</dbReference>
<dbReference type="KEGG" id="csg:Cylst_1487"/>
<evidence type="ECO:0000256" key="8">
    <source>
        <dbReference type="NCBIfam" id="TIGR01034"/>
    </source>
</evidence>
<comment type="similarity">
    <text evidence="9">Belongs to the AdoMet synthase family.</text>
</comment>
<name>K9WVF8_9NOST</name>
<dbReference type="SUPFAM" id="SSF55973">
    <property type="entry name" value="S-adenosylmethionine synthetase"/>
    <property type="match status" value="3"/>
</dbReference>
<dbReference type="Gene3D" id="3.30.300.10">
    <property type="match status" value="3"/>
</dbReference>
<dbReference type="InterPro" id="IPR022628">
    <property type="entry name" value="S-AdoMet_synt_N"/>
</dbReference>
<dbReference type="GO" id="GO:0005524">
    <property type="term" value="F:ATP binding"/>
    <property type="evidence" value="ECO:0007669"/>
    <property type="project" value="UniProtKB-KW"/>
</dbReference>
<dbReference type="CDD" id="cd18079">
    <property type="entry name" value="S-AdoMet_synt"/>
    <property type="match status" value="1"/>
</dbReference>
<dbReference type="PANTHER" id="PTHR11964">
    <property type="entry name" value="S-ADENOSYLMETHIONINE SYNTHETASE"/>
    <property type="match status" value="1"/>
</dbReference>
<protein>
    <recommendedName>
        <fullName evidence="8">Methionine adenosyltransferase</fullName>
        <ecNumber evidence="8">2.5.1.6</ecNumber>
    </recommendedName>
</protein>
<reference evidence="13 14" key="1">
    <citation type="submission" date="2012-06" db="EMBL/GenBank/DDBJ databases">
        <title>Finished chromosome of genome of Cylindrospermum stagnale PCC 7417.</title>
        <authorList>
            <consortium name="US DOE Joint Genome Institute"/>
            <person name="Gugger M."/>
            <person name="Coursin T."/>
            <person name="Rippka R."/>
            <person name="Tandeau De Marsac N."/>
            <person name="Huntemann M."/>
            <person name="Wei C.-L."/>
            <person name="Han J."/>
            <person name="Detter J.C."/>
            <person name="Han C."/>
            <person name="Tapia R."/>
            <person name="Chen A."/>
            <person name="Kyrpides N."/>
            <person name="Mavromatis K."/>
            <person name="Markowitz V."/>
            <person name="Szeto E."/>
            <person name="Ivanova N."/>
            <person name="Pagani I."/>
            <person name="Pati A."/>
            <person name="Goodwin L."/>
            <person name="Nordberg H.P."/>
            <person name="Cantor M.N."/>
            <person name="Hua S.X."/>
            <person name="Woyke T."/>
            <person name="Kerfeld C.A."/>
        </authorList>
    </citation>
    <scope>NUCLEOTIDE SEQUENCE [LARGE SCALE GENOMIC DNA]</scope>
    <source>
        <strain evidence="13 14">PCC 7417</strain>
    </source>
</reference>
<dbReference type="InterPro" id="IPR002133">
    <property type="entry name" value="S-AdoMet_synthetase"/>
</dbReference>
<dbReference type="STRING" id="56107.Cylst_1487"/>
<feature type="domain" description="S-adenosylmethionine synthetase central" evidence="11">
    <location>
        <begin position="119"/>
        <end position="237"/>
    </location>
</feature>
<dbReference type="Pfam" id="PF00438">
    <property type="entry name" value="S-AdoMet_synt_N"/>
    <property type="match status" value="1"/>
</dbReference>
<evidence type="ECO:0000259" key="12">
    <source>
        <dbReference type="Pfam" id="PF02773"/>
    </source>
</evidence>
<dbReference type="OrthoDB" id="9801686at2"/>
<keyword evidence="3" id="KW-0479">Metal-binding</keyword>
<keyword evidence="7" id="KW-0630">Potassium</keyword>
<evidence type="ECO:0000256" key="5">
    <source>
        <dbReference type="ARBA" id="ARBA00022840"/>
    </source>
</evidence>
<feature type="domain" description="S-adenosylmethionine synthetase C-terminal" evidence="12">
    <location>
        <begin position="241"/>
        <end position="387"/>
    </location>
</feature>
<dbReference type="PIRSF" id="PIRSF000497">
    <property type="entry name" value="MAT"/>
    <property type="match status" value="1"/>
</dbReference>
<dbReference type="Pfam" id="PF02772">
    <property type="entry name" value="S-AdoMet_synt_M"/>
    <property type="match status" value="1"/>
</dbReference>
<evidence type="ECO:0000256" key="4">
    <source>
        <dbReference type="ARBA" id="ARBA00022741"/>
    </source>
</evidence>
<gene>
    <name evidence="13" type="ORF">Cylst_1487</name>
</gene>
<dbReference type="AlphaFoldDB" id="K9WVF8"/>
<dbReference type="GO" id="GO:0046872">
    <property type="term" value="F:metal ion binding"/>
    <property type="evidence" value="ECO:0007669"/>
    <property type="project" value="UniProtKB-KW"/>
</dbReference>
<dbReference type="Proteomes" id="UP000010475">
    <property type="component" value="Chromosome"/>
</dbReference>
<keyword evidence="6" id="KW-0460">Magnesium</keyword>
<evidence type="ECO:0000256" key="1">
    <source>
        <dbReference type="ARBA" id="ARBA00022563"/>
    </source>
</evidence>
<dbReference type="HOGENOM" id="CLU_041802_1_1_3"/>
<evidence type="ECO:0000256" key="2">
    <source>
        <dbReference type="ARBA" id="ARBA00022679"/>
    </source>
</evidence>
<dbReference type="PATRIC" id="fig|56107.3.peg.1678"/>
<evidence type="ECO:0000256" key="7">
    <source>
        <dbReference type="ARBA" id="ARBA00022958"/>
    </source>
</evidence>
<evidence type="ECO:0000256" key="3">
    <source>
        <dbReference type="ARBA" id="ARBA00022723"/>
    </source>
</evidence>
<evidence type="ECO:0000259" key="11">
    <source>
        <dbReference type="Pfam" id="PF02772"/>
    </source>
</evidence>
<dbReference type="GO" id="GO:0006730">
    <property type="term" value="P:one-carbon metabolic process"/>
    <property type="evidence" value="ECO:0007669"/>
    <property type="project" value="UniProtKB-KW"/>
</dbReference>
<organism evidence="13 14">
    <name type="scientific">Cylindrospermum stagnale PCC 7417</name>
    <dbReference type="NCBI Taxonomy" id="56107"/>
    <lineage>
        <taxon>Bacteria</taxon>
        <taxon>Bacillati</taxon>
        <taxon>Cyanobacteriota</taxon>
        <taxon>Cyanophyceae</taxon>
        <taxon>Nostocales</taxon>
        <taxon>Nostocaceae</taxon>
        <taxon>Cylindrospermum</taxon>
    </lineage>
</organism>
<evidence type="ECO:0000256" key="6">
    <source>
        <dbReference type="ARBA" id="ARBA00022842"/>
    </source>
</evidence>
<keyword evidence="5" id="KW-0067">ATP-binding</keyword>
<accession>K9WVF8</accession>
<dbReference type="EMBL" id="CP003642">
    <property type="protein sequence ID" value="AFZ23771.1"/>
    <property type="molecule type" value="Genomic_DNA"/>
</dbReference>
<dbReference type="NCBIfam" id="TIGR01034">
    <property type="entry name" value="metK"/>
    <property type="match status" value="1"/>
</dbReference>
<dbReference type="GO" id="GO:0004478">
    <property type="term" value="F:methionine adenosyltransferase activity"/>
    <property type="evidence" value="ECO:0007669"/>
    <property type="project" value="UniProtKB-UniRule"/>
</dbReference>
<evidence type="ECO:0000313" key="13">
    <source>
        <dbReference type="EMBL" id="AFZ23771.1"/>
    </source>
</evidence>
<dbReference type="InterPro" id="IPR022629">
    <property type="entry name" value="S-AdoMet_synt_central"/>
</dbReference>
<evidence type="ECO:0000259" key="10">
    <source>
        <dbReference type="Pfam" id="PF00438"/>
    </source>
</evidence>
<proteinExistence type="inferred from homology"/>
<keyword evidence="2 13" id="KW-0808">Transferase</keyword>
<dbReference type="GO" id="GO:0006556">
    <property type="term" value="P:S-adenosylmethionine biosynthetic process"/>
    <property type="evidence" value="ECO:0007669"/>
    <property type="project" value="UniProtKB-UniRule"/>
</dbReference>
<feature type="domain" description="S-adenosylmethionine synthetase N-terminal" evidence="10">
    <location>
        <begin position="5"/>
        <end position="97"/>
    </location>
</feature>
<dbReference type="InterPro" id="IPR022636">
    <property type="entry name" value="S-AdoMet_synthetase_sfam"/>
</dbReference>
<evidence type="ECO:0000256" key="9">
    <source>
        <dbReference type="RuleBase" id="RU004462"/>
    </source>
</evidence>